<organism evidence="2 3">
    <name type="scientific">Vasconcelosia minhoensis LEGE 07310</name>
    <dbReference type="NCBI Taxonomy" id="915328"/>
    <lineage>
        <taxon>Bacteria</taxon>
        <taxon>Bacillati</taxon>
        <taxon>Cyanobacteriota</taxon>
        <taxon>Cyanophyceae</taxon>
        <taxon>Nodosilineales</taxon>
        <taxon>Cymatolegaceae</taxon>
        <taxon>Vasconcelosia</taxon>
        <taxon>Vasconcelosia minhoensis</taxon>
    </lineage>
</organism>
<dbReference type="EMBL" id="JADEXG010000063">
    <property type="protein sequence ID" value="MBE9079647.1"/>
    <property type="molecule type" value="Genomic_DNA"/>
</dbReference>
<gene>
    <name evidence="2" type="ORF">IQ241_20515</name>
</gene>
<dbReference type="Gene3D" id="1.10.630.10">
    <property type="entry name" value="Cytochrome P450"/>
    <property type="match status" value="1"/>
</dbReference>
<dbReference type="PRINTS" id="PR00359">
    <property type="entry name" value="BP450"/>
</dbReference>
<dbReference type="InterPro" id="IPR002397">
    <property type="entry name" value="Cyt_P450_B"/>
</dbReference>
<reference evidence="2" key="1">
    <citation type="submission" date="2020-10" db="EMBL/GenBank/DDBJ databases">
        <authorList>
            <person name="Castelo-Branco R."/>
            <person name="Eusebio N."/>
            <person name="Adriana R."/>
            <person name="Vieira A."/>
            <person name="Brugerolle De Fraissinette N."/>
            <person name="Rezende De Castro R."/>
            <person name="Schneider M.P."/>
            <person name="Vasconcelos V."/>
            <person name="Leao P.N."/>
        </authorList>
    </citation>
    <scope>NUCLEOTIDE SEQUENCE</scope>
    <source>
        <strain evidence="2">LEGE 07310</strain>
    </source>
</reference>
<proteinExistence type="inferred from homology"/>
<dbReference type="GO" id="GO:0005506">
    <property type="term" value="F:iron ion binding"/>
    <property type="evidence" value="ECO:0007669"/>
    <property type="project" value="InterPro"/>
</dbReference>
<dbReference type="GO" id="GO:0016705">
    <property type="term" value="F:oxidoreductase activity, acting on paired donors, with incorporation or reduction of molecular oxygen"/>
    <property type="evidence" value="ECO:0007669"/>
    <property type="project" value="InterPro"/>
</dbReference>
<sequence length="203" mass="23226">MIAIPKPAHRKVDIKEPINVGSKEFTNNKYEYYKRLREEAPVCKGKVSVIDAYFLSRYEDCVSFLKDPRFVRNRTTATGGGRFPIPMPKSVALMANSMITEDEPDHRRLRDLVHQAFTRGQLAKLADRIERLTHELLDQTEPQGTVDLKQAYALPIPVTVISEMVGASDEDMPRFYNGMKAMKDGLSGLNLLRTLFWDIWSFC</sequence>
<evidence type="ECO:0000256" key="1">
    <source>
        <dbReference type="ARBA" id="ARBA00010617"/>
    </source>
</evidence>
<comment type="caution">
    <text evidence="2">The sequence shown here is derived from an EMBL/GenBank/DDBJ whole genome shotgun (WGS) entry which is preliminary data.</text>
</comment>
<dbReference type="RefSeq" id="WP_193910817.1">
    <property type="nucleotide sequence ID" value="NZ_JADEXG010000063.1"/>
</dbReference>
<dbReference type="InterPro" id="IPR036396">
    <property type="entry name" value="Cyt_P450_sf"/>
</dbReference>
<dbReference type="AlphaFoldDB" id="A0A8J7B029"/>
<dbReference type="PANTHER" id="PTHR46696:SF1">
    <property type="entry name" value="CYTOCHROME P450 YJIB-RELATED"/>
    <property type="match status" value="1"/>
</dbReference>
<dbReference type="GO" id="GO:0004497">
    <property type="term" value="F:monooxygenase activity"/>
    <property type="evidence" value="ECO:0007669"/>
    <property type="project" value="InterPro"/>
</dbReference>
<dbReference type="SUPFAM" id="SSF48264">
    <property type="entry name" value="Cytochrome P450"/>
    <property type="match status" value="1"/>
</dbReference>
<dbReference type="PANTHER" id="PTHR46696">
    <property type="entry name" value="P450, PUTATIVE (EUROFUNG)-RELATED"/>
    <property type="match status" value="1"/>
</dbReference>
<comment type="similarity">
    <text evidence="1">Belongs to the cytochrome P450 family.</text>
</comment>
<keyword evidence="3" id="KW-1185">Reference proteome</keyword>
<dbReference type="Gene3D" id="3.30.43.20">
    <property type="match status" value="1"/>
</dbReference>
<dbReference type="Proteomes" id="UP000636505">
    <property type="component" value="Unassembled WGS sequence"/>
</dbReference>
<protein>
    <submittedName>
        <fullName evidence="2">Cytochrome P450</fullName>
    </submittedName>
</protein>
<name>A0A8J7B029_9CYAN</name>
<evidence type="ECO:0000313" key="2">
    <source>
        <dbReference type="EMBL" id="MBE9079647.1"/>
    </source>
</evidence>
<dbReference type="GO" id="GO:0020037">
    <property type="term" value="F:heme binding"/>
    <property type="evidence" value="ECO:0007669"/>
    <property type="project" value="InterPro"/>
</dbReference>
<accession>A0A8J7B029</accession>
<evidence type="ECO:0000313" key="3">
    <source>
        <dbReference type="Proteomes" id="UP000636505"/>
    </source>
</evidence>